<sequence length="226" mass="25502">DILDKGPDDLLDYLIKDICLDINGSVDLENKVLPALDHLTKRYKSASDIPPTDFQEDLVVVNKQFLELLNLGFLDPSVLSHDSKADPHQKNLSEDGKKILNRCKLAIGLMSKFCSLENIHGLELVFSKTLHDTIANDFRLLGIEDACLKELVQDKTDSVFRSLKTISELLQTWIAVENTNRIKNIQFMAPTSDVKPQSEERWYSGIVRWWQGQPEAEAKPAATLGQ</sequence>
<dbReference type="AlphaFoldDB" id="L2GIP9"/>
<reference evidence="2" key="1">
    <citation type="submission" date="2011-05" db="EMBL/GenBank/DDBJ databases">
        <title>The genome sequence of Vittaforma corneae strain ATCC 50505.</title>
        <authorList>
            <consortium name="The Broad Institute Genome Sequencing Platform"/>
            <person name="Cuomo C."/>
            <person name="Didier E."/>
            <person name="Bowers L."/>
            <person name="Young S.K."/>
            <person name="Zeng Q."/>
            <person name="Gargeya S."/>
            <person name="Fitzgerald M."/>
            <person name="Haas B."/>
            <person name="Abouelleil A."/>
            <person name="Alvarado L."/>
            <person name="Arachchi H.M."/>
            <person name="Berlin A."/>
            <person name="Chapman S.B."/>
            <person name="Gearin G."/>
            <person name="Goldberg J."/>
            <person name="Griggs A."/>
            <person name="Gujja S."/>
            <person name="Hansen M."/>
            <person name="Heiman D."/>
            <person name="Howarth C."/>
            <person name="Larimer J."/>
            <person name="Lui A."/>
            <person name="MacDonald P.J.P."/>
            <person name="McCowen C."/>
            <person name="Montmayeur A."/>
            <person name="Murphy C."/>
            <person name="Neiman D."/>
            <person name="Pearson M."/>
            <person name="Priest M."/>
            <person name="Roberts A."/>
            <person name="Saif S."/>
            <person name="Shea T."/>
            <person name="Sisk P."/>
            <person name="Stolte C."/>
            <person name="Sykes S."/>
            <person name="Wortman J."/>
            <person name="Nusbaum C."/>
            <person name="Birren B."/>
        </authorList>
    </citation>
    <scope>NUCLEOTIDE SEQUENCE [LARGE SCALE GENOMIC DNA]</scope>
    <source>
        <strain evidence="2">ATCC 50505</strain>
    </source>
</reference>
<dbReference type="VEuPathDB" id="MicrosporidiaDB:VICG_02207"/>
<accession>L2GIP9</accession>
<gene>
    <name evidence="1" type="ORF">VICG_02207</name>
</gene>
<name>L2GIP9_VITCO</name>
<dbReference type="InParanoid" id="L2GIP9"/>
<keyword evidence="2" id="KW-1185">Reference proteome</keyword>
<organism evidence="1 2">
    <name type="scientific">Vittaforma corneae (strain ATCC 50505)</name>
    <name type="common">Microsporidian parasite</name>
    <name type="synonym">Nosema corneum</name>
    <dbReference type="NCBI Taxonomy" id="993615"/>
    <lineage>
        <taxon>Eukaryota</taxon>
        <taxon>Fungi</taxon>
        <taxon>Fungi incertae sedis</taxon>
        <taxon>Microsporidia</taxon>
        <taxon>Nosematidae</taxon>
        <taxon>Vittaforma</taxon>
    </lineage>
</organism>
<evidence type="ECO:0000313" key="1">
    <source>
        <dbReference type="EMBL" id="ELA40756.1"/>
    </source>
</evidence>
<proteinExistence type="predicted"/>
<dbReference type="Proteomes" id="UP000011082">
    <property type="component" value="Unassembled WGS sequence"/>
</dbReference>
<protein>
    <submittedName>
        <fullName evidence="1">Uncharacterized protein</fullName>
    </submittedName>
</protein>
<dbReference type="RefSeq" id="XP_007605652.1">
    <property type="nucleotide sequence ID" value="XM_007605590.1"/>
</dbReference>
<dbReference type="HOGENOM" id="CLU_1227405_0_0_1"/>
<evidence type="ECO:0000313" key="2">
    <source>
        <dbReference type="Proteomes" id="UP000011082"/>
    </source>
</evidence>
<feature type="non-terminal residue" evidence="1">
    <location>
        <position position="226"/>
    </location>
</feature>
<feature type="non-terminal residue" evidence="1">
    <location>
        <position position="1"/>
    </location>
</feature>
<dbReference type="EMBL" id="JH370279">
    <property type="protein sequence ID" value="ELA40756.1"/>
    <property type="molecule type" value="Genomic_DNA"/>
</dbReference>
<dbReference type="GeneID" id="19882917"/>